<proteinExistence type="predicted"/>
<sequence length="284" mass="32859">MDGGRFIEPEIIGIIKKRSGICKGVGYSLQIDASPLLRKYIAAAIYKYKEDNDFEDILENMDIEDFSDEKSYSQYEMVRHVIVDCAVRNTKIIDEYLKSSKVQKSNKDLFFVALGRLSTSFKAATLLLNNGFFVEVVFILRLIIEQLAWGSFLLVEEDEEKIRKNRTQSNVGYLKEQLGENYGILYGYLSSEAHLEPKEIEKYLRKDEEEQIAVRDRSGKECEGETNTLLVLLDGYCELLWKGMNHFGIMEEEIEYYTDCHCLNKKIVISMKAVLDNNAKFERI</sequence>
<name>A0A412FKR8_9FIRM</name>
<reference evidence="1 2" key="1">
    <citation type="submission" date="2018-08" db="EMBL/GenBank/DDBJ databases">
        <title>A genome reference for cultivated species of the human gut microbiota.</title>
        <authorList>
            <person name="Zou Y."/>
            <person name="Xue W."/>
            <person name="Luo G."/>
        </authorList>
    </citation>
    <scope>NUCLEOTIDE SEQUENCE [LARGE SCALE GENOMIC DNA]</scope>
    <source>
        <strain evidence="1 2">AF24-4</strain>
    </source>
</reference>
<comment type="caution">
    <text evidence="1">The sequence shown here is derived from an EMBL/GenBank/DDBJ whole genome shotgun (WGS) entry which is preliminary data.</text>
</comment>
<dbReference type="EMBL" id="QRUN01000008">
    <property type="protein sequence ID" value="RGR68753.1"/>
    <property type="molecule type" value="Genomic_DNA"/>
</dbReference>
<accession>A0A412FKR8</accession>
<gene>
    <name evidence="1" type="ORF">DWY29_07700</name>
</gene>
<dbReference type="Proteomes" id="UP000285820">
    <property type="component" value="Unassembled WGS sequence"/>
</dbReference>
<organism evidence="1 2">
    <name type="scientific">Roseburia inulinivorans</name>
    <dbReference type="NCBI Taxonomy" id="360807"/>
    <lineage>
        <taxon>Bacteria</taxon>
        <taxon>Bacillati</taxon>
        <taxon>Bacillota</taxon>
        <taxon>Clostridia</taxon>
        <taxon>Lachnospirales</taxon>
        <taxon>Lachnospiraceae</taxon>
        <taxon>Roseburia</taxon>
    </lineage>
</organism>
<dbReference type="RefSeq" id="WP_118125841.1">
    <property type="nucleotide sequence ID" value="NZ_CATYLF010000056.1"/>
</dbReference>
<evidence type="ECO:0000313" key="2">
    <source>
        <dbReference type="Proteomes" id="UP000285820"/>
    </source>
</evidence>
<protein>
    <submittedName>
        <fullName evidence="1">Uncharacterized protein</fullName>
    </submittedName>
</protein>
<dbReference type="AlphaFoldDB" id="A0A412FKR8"/>
<evidence type="ECO:0000313" key="1">
    <source>
        <dbReference type="EMBL" id="RGR68753.1"/>
    </source>
</evidence>